<evidence type="ECO:0000256" key="2">
    <source>
        <dbReference type="SAM" id="Phobius"/>
    </source>
</evidence>
<dbReference type="AlphaFoldDB" id="A0A9D4U2B6"/>
<keyword evidence="2" id="KW-1133">Transmembrane helix</keyword>
<sequence>MESTGATVTLWRPPATAVGLLKELQQQAGGGRSTSDHLHHEEEEKGSSASGEMKESAMACCSSLRRILHLSSLLPTLCNKALGLAEAMLQEHVSLESALPRGAPQQALSRLVDFSHLARCSEALLAIVARYNEWAPREWAATVLLLQKESPYQDPMLRCSLANTLHDLNHFAEDFLSCYESLRKMRGGSHAAAAPPSPSANKQPSFQYRPPLNLLCRLILFLLSLAFACALFWLFQPKQANIVP</sequence>
<feature type="region of interest" description="Disordered" evidence="1">
    <location>
        <begin position="25"/>
        <end position="52"/>
    </location>
</feature>
<evidence type="ECO:0000256" key="1">
    <source>
        <dbReference type="SAM" id="MobiDB-lite"/>
    </source>
</evidence>
<feature type="transmembrane region" description="Helical" evidence="2">
    <location>
        <begin position="214"/>
        <end position="235"/>
    </location>
</feature>
<feature type="compositionally biased region" description="Basic and acidic residues" evidence="1">
    <location>
        <begin position="34"/>
        <end position="46"/>
    </location>
</feature>
<feature type="non-terminal residue" evidence="3">
    <location>
        <position position="244"/>
    </location>
</feature>
<protein>
    <submittedName>
        <fullName evidence="3">Uncharacterized protein</fullName>
    </submittedName>
</protein>
<proteinExistence type="predicted"/>
<dbReference type="OrthoDB" id="10528643at2759"/>
<gene>
    <name evidence="3" type="ORF">GOP47_0026181</name>
</gene>
<dbReference type="EMBL" id="JABFUD020000025">
    <property type="protein sequence ID" value="KAI5059862.1"/>
    <property type="molecule type" value="Genomic_DNA"/>
</dbReference>
<evidence type="ECO:0000313" key="4">
    <source>
        <dbReference type="Proteomes" id="UP000886520"/>
    </source>
</evidence>
<evidence type="ECO:0000313" key="3">
    <source>
        <dbReference type="EMBL" id="KAI5059862.1"/>
    </source>
</evidence>
<organism evidence="3 4">
    <name type="scientific">Adiantum capillus-veneris</name>
    <name type="common">Maidenhair fern</name>
    <dbReference type="NCBI Taxonomy" id="13818"/>
    <lineage>
        <taxon>Eukaryota</taxon>
        <taxon>Viridiplantae</taxon>
        <taxon>Streptophyta</taxon>
        <taxon>Embryophyta</taxon>
        <taxon>Tracheophyta</taxon>
        <taxon>Polypodiopsida</taxon>
        <taxon>Polypodiidae</taxon>
        <taxon>Polypodiales</taxon>
        <taxon>Pteridineae</taxon>
        <taxon>Pteridaceae</taxon>
        <taxon>Vittarioideae</taxon>
        <taxon>Adiantum</taxon>
    </lineage>
</organism>
<keyword evidence="4" id="KW-1185">Reference proteome</keyword>
<keyword evidence="2" id="KW-0472">Membrane</keyword>
<keyword evidence="2" id="KW-0812">Transmembrane</keyword>
<comment type="caution">
    <text evidence="3">The sequence shown here is derived from an EMBL/GenBank/DDBJ whole genome shotgun (WGS) entry which is preliminary data.</text>
</comment>
<accession>A0A9D4U2B6</accession>
<dbReference type="Proteomes" id="UP000886520">
    <property type="component" value="Chromosome 25"/>
</dbReference>
<reference evidence="3" key="1">
    <citation type="submission" date="2021-01" db="EMBL/GenBank/DDBJ databases">
        <title>Adiantum capillus-veneris genome.</title>
        <authorList>
            <person name="Fang Y."/>
            <person name="Liao Q."/>
        </authorList>
    </citation>
    <scope>NUCLEOTIDE SEQUENCE</scope>
    <source>
        <strain evidence="3">H3</strain>
        <tissue evidence="3">Leaf</tissue>
    </source>
</reference>
<name>A0A9D4U2B6_ADICA</name>